<reference evidence="3 4" key="1">
    <citation type="submission" date="2022-12" db="EMBL/GenBank/DDBJ databases">
        <title>Chromosome-level genome of Tegillarca granosa.</title>
        <authorList>
            <person name="Kim J."/>
        </authorList>
    </citation>
    <scope>NUCLEOTIDE SEQUENCE [LARGE SCALE GENOMIC DNA]</scope>
    <source>
        <strain evidence="3">Teg-2019</strain>
        <tissue evidence="3">Adductor muscle</tissue>
    </source>
</reference>
<feature type="domain" description="FAS1" evidence="2">
    <location>
        <begin position="16"/>
        <end position="148"/>
    </location>
</feature>
<feature type="signal peptide" evidence="1">
    <location>
        <begin position="1"/>
        <end position="16"/>
    </location>
</feature>
<keyword evidence="4" id="KW-1185">Reference proteome</keyword>
<keyword evidence="1" id="KW-0732">Signal</keyword>
<dbReference type="PANTHER" id="PTHR10900">
    <property type="entry name" value="PERIOSTIN-RELATED"/>
    <property type="match status" value="1"/>
</dbReference>
<organism evidence="3 4">
    <name type="scientific">Tegillarca granosa</name>
    <name type="common">Malaysian cockle</name>
    <name type="synonym">Anadara granosa</name>
    <dbReference type="NCBI Taxonomy" id="220873"/>
    <lineage>
        <taxon>Eukaryota</taxon>
        <taxon>Metazoa</taxon>
        <taxon>Spiralia</taxon>
        <taxon>Lophotrochozoa</taxon>
        <taxon>Mollusca</taxon>
        <taxon>Bivalvia</taxon>
        <taxon>Autobranchia</taxon>
        <taxon>Pteriomorphia</taxon>
        <taxon>Arcoida</taxon>
        <taxon>Arcoidea</taxon>
        <taxon>Arcidae</taxon>
        <taxon>Tegillarca</taxon>
    </lineage>
</organism>
<dbReference type="Gene3D" id="2.30.180.10">
    <property type="entry name" value="FAS1 domain"/>
    <property type="match status" value="1"/>
</dbReference>
<dbReference type="Pfam" id="PF02469">
    <property type="entry name" value="Fasciclin"/>
    <property type="match status" value="1"/>
</dbReference>
<dbReference type="PROSITE" id="PS50213">
    <property type="entry name" value="FAS1"/>
    <property type="match status" value="1"/>
</dbReference>
<accession>A0ABQ9E245</accession>
<protein>
    <recommendedName>
        <fullName evidence="2">FAS1 domain-containing protein</fullName>
    </recommendedName>
</protein>
<dbReference type="InterPro" id="IPR036378">
    <property type="entry name" value="FAS1_dom_sf"/>
</dbReference>
<comment type="caution">
    <text evidence="3">The sequence shown here is derived from an EMBL/GenBank/DDBJ whole genome shotgun (WGS) entry which is preliminary data.</text>
</comment>
<feature type="non-terminal residue" evidence="3">
    <location>
        <position position="224"/>
    </location>
</feature>
<dbReference type="SMART" id="SM00554">
    <property type="entry name" value="FAS1"/>
    <property type="match status" value="1"/>
</dbReference>
<evidence type="ECO:0000313" key="3">
    <source>
        <dbReference type="EMBL" id="KAJ8297565.1"/>
    </source>
</evidence>
<dbReference type="InterPro" id="IPR000782">
    <property type="entry name" value="FAS1_domain"/>
</dbReference>
<dbReference type="EMBL" id="JARBDR010000923">
    <property type="protein sequence ID" value="KAJ8297565.1"/>
    <property type="molecule type" value="Genomic_DNA"/>
</dbReference>
<dbReference type="InterPro" id="IPR050904">
    <property type="entry name" value="Adhesion/Biosynth-related"/>
</dbReference>
<dbReference type="SUPFAM" id="SSF82153">
    <property type="entry name" value="FAS1 domain"/>
    <property type="match status" value="1"/>
</dbReference>
<feature type="chain" id="PRO_5045239368" description="FAS1 domain-containing protein" evidence="1">
    <location>
        <begin position="17"/>
        <end position="224"/>
    </location>
</feature>
<sequence>MKYLCALLSLVAYAAASQSLVDVANSNNGSTLVSLLNQANLQGVLTDANQGPFTVLIPVNSAFEKLPTDELNAITSDTNKLTDVLQYHVIKGDLFSFDLQSGLVVKSLNGHAVRVYNSRGNLYFNQAKVIGVEHLTSNGVVYFIDEVLNVPEGTILQILKNPDYNVSEFVNLVTAAHLDTLLNRTSGLAEYHIHAGTLHAASLHDGRLSTLYRGHYINIDGDYK</sequence>
<evidence type="ECO:0000259" key="2">
    <source>
        <dbReference type="PROSITE" id="PS50213"/>
    </source>
</evidence>
<dbReference type="PANTHER" id="PTHR10900:SF77">
    <property type="entry name" value="FI19380P1"/>
    <property type="match status" value="1"/>
</dbReference>
<name>A0ABQ9E245_TEGGR</name>
<gene>
    <name evidence="3" type="ORF">KUTeg_024096</name>
</gene>
<evidence type="ECO:0000313" key="4">
    <source>
        <dbReference type="Proteomes" id="UP001217089"/>
    </source>
</evidence>
<evidence type="ECO:0000256" key="1">
    <source>
        <dbReference type="SAM" id="SignalP"/>
    </source>
</evidence>
<dbReference type="Proteomes" id="UP001217089">
    <property type="component" value="Unassembled WGS sequence"/>
</dbReference>
<proteinExistence type="predicted"/>